<dbReference type="Pfam" id="PF11905">
    <property type="entry name" value="DUF3425"/>
    <property type="match status" value="1"/>
</dbReference>
<dbReference type="AlphaFoldDB" id="A0A6V8QK42"/>
<name>A0A6V8QK42_TRIAP</name>
<evidence type="ECO:0000256" key="1">
    <source>
        <dbReference type="SAM" id="MobiDB-lite"/>
    </source>
</evidence>
<proteinExistence type="predicted"/>
<evidence type="ECO:0000313" key="2">
    <source>
        <dbReference type="EMBL" id="GFP52837.1"/>
    </source>
</evidence>
<dbReference type="OrthoDB" id="5973539at2759"/>
<reference evidence="2 3" key="1">
    <citation type="submission" date="2020-07" db="EMBL/GenBank/DDBJ databases">
        <title>Trichoderma asperellum IC-1 whole genome shotgun sequence.</title>
        <authorList>
            <person name="Kanamasa S."/>
            <person name="Takahashi H."/>
        </authorList>
    </citation>
    <scope>NUCLEOTIDE SEQUENCE [LARGE SCALE GENOMIC DNA]</scope>
    <source>
        <strain evidence="2 3">IC-1</strain>
    </source>
</reference>
<feature type="region of interest" description="Disordered" evidence="1">
    <location>
        <begin position="1"/>
        <end position="84"/>
    </location>
</feature>
<dbReference type="PANTHER" id="PTHR38116">
    <property type="entry name" value="CHROMOSOME 7, WHOLE GENOME SHOTGUN SEQUENCE"/>
    <property type="match status" value="1"/>
</dbReference>
<feature type="compositionally biased region" description="Basic and acidic residues" evidence="1">
    <location>
        <begin position="51"/>
        <end position="62"/>
    </location>
</feature>
<evidence type="ECO:0008006" key="4">
    <source>
        <dbReference type="Google" id="ProtNLM"/>
    </source>
</evidence>
<sequence>MPPQSLEALQQDGNPLKHKKKPVRRDTDRRRQQNVQAQKKYLSGSSADVPDEFRCLIPRPDDTPSSFGIGNNTSVFSTPASTPGEWQLRTPLSDTHSPPPSPTWDSCTHISSSFLIHNKTRQSSSPYWTTTIDCGCLTPHVKLRAQDPSSHSDLQIISFGANSVAADPYMSNSIRIKRMCIAAALYTLMKYVGIGEETFCADDSPSPFYRPNLEFADDASRDRTICMVQQMFKTLKPDLRPIAEQITVEHHPYIDILPFPTLRRNLILHQTEIDEDEFLNDTLTGLVCWGGVGTEKKDPDSVTGHAAVGNVWDVRSWEAKGWFLKKYWRLLGGDEGELVRQTQY</sequence>
<evidence type="ECO:0000313" key="3">
    <source>
        <dbReference type="Proteomes" id="UP000517252"/>
    </source>
</evidence>
<organism evidence="2 3">
    <name type="scientific">Trichoderma asperellum</name>
    <name type="common">Filamentous fungus</name>
    <dbReference type="NCBI Taxonomy" id="101201"/>
    <lineage>
        <taxon>Eukaryota</taxon>
        <taxon>Fungi</taxon>
        <taxon>Dikarya</taxon>
        <taxon>Ascomycota</taxon>
        <taxon>Pezizomycotina</taxon>
        <taxon>Sordariomycetes</taxon>
        <taxon>Hypocreomycetidae</taxon>
        <taxon>Hypocreales</taxon>
        <taxon>Hypocreaceae</taxon>
        <taxon>Trichoderma</taxon>
    </lineage>
</organism>
<gene>
    <name evidence="2" type="ORF">TASIC1_0002002100</name>
</gene>
<comment type="caution">
    <text evidence="2">The sequence shown here is derived from an EMBL/GenBank/DDBJ whole genome shotgun (WGS) entry which is preliminary data.</text>
</comment>
<feature type="compositionally biased region" description="Polar residues" evidence="1">
    <location>
        <begin position="63"/>
        <end position="81"/>
    </location>
</feature>
<dbReference type="Proteomes" id="UP000517252">
    <property type="component" value="Unassembled WGS sequence"/>
</dbReference>
<accession>A0A6V8QK42</accession>
<dbReference type="InterPro" id="IPR021833">
    <property type="entry name" value="DUF3425"/>
</dbReference>
<protein>
    <recommendedName>
        <fullName evidence="4">BZIP domain-containing protein</fullName>
    </recommendedName>
</protein>
<dbReference type="PANTHER" id="PTHR38116:SF5">
    <property type="entry name" value="BZIP DOMAIN-CONTAINING PROTEIN"/>
    <property type="match status" value="1"/>
</dbReference>
<dbReference type="EMBL" id="BLZH01000002">
    <property type="protein sequence ID" value="GFP52837.1"/>
    <property type="molecule type" value="Genomic_DNA"/>
</dbReference>